<keyword evidence="1" id="KW-1133">Transmembrane helix</keyword>
<evidence type="ECO:0000313" key="4">
    <source>
        <dbReference type="Proteomes" id="UP000256328"/>
    </source>
</evidence>
<evidence type="ECO:0000256" key="1">
    <source>
        <dbReference type="SAM" id="Phobius"/>
    </source>
</evidence>
<keyword evidence="2" id="KW-0732">Signal</keyword>
<evidence type="ECO:0000256" key="2">
    <source>
        <dbReference type="SAM" id="SignalP"/>
    </source>
</evidence>
<protein>
    <submittedName>
        <fullName evidence="3">Uncharacterized protein</fullName>
    </submittedName>
</protein>
<dbReference type="EMBL" id="PDLN01000022">
    <property type="protein sequence ID" value="RDW57763.1"/>
    <property type="molecule type" value="Genomic_DNA"/>
</dbReference>
<name>A0A3D8Q7G7_9HELO</name>
<sequence length="377" mass="41893">MIISKHIPIISLVLSLWCSPISASSHMKFKQWFHAWHNDLLPSDWSTGQCKAVLDAYWTSNTSSFAWPCQGSLDCILGETSQSALQELSGSLVVLGLTPTLLSTLGPSLGESAMLSFQRPGLSLLLSLGAPAIWPPRILAYEDPLLVLEKSPLTSRFLGNLWPRAQRQHQRIISFIEYIFALAAIANVIYVSLELGWKSVLSWKCEWSFFPLAWTLVPAGIHILNALAFWLTPKFVMAVSNEPSSRSQEGESSIALVGGGAEPQEISRVSPIQEFDTSYSRPNRTIYSQLPTFWSIVLSSITTGFAVGHVMFGTMIFSSLLFLRIVDALPVIFRFALSAIICRFISQYELAGMSERFNYEYKNQDSMEDPLKPGSGK</sequence>
<evidence type="ECO:0000313" key="3">
    <source>
        <dbReference type="EMBL" id="RDW57763.1"/>
    </source>
</evidence>
<accession>A0A3D8Q7G7</accession>
<keyword evidence="1" id="KW-0812">Transmembrane</keyword>
<gene>
    <name evidence="3" type="ORF">BP5796_12564</name>
</gene>
<feature type="chain" id="PRO_5017823102" evidence="2">
    <location>
        <begin position="24"/>
        <end position="377"/>
    </location>
</feature>
<keyword evidence="4" id="KW-1185">Reference proteome</keyword>
<reference evidence="3 4" key="1">
    <citation type="journal article" date="2018" name="IMA Fungus">
        <title>IMA Genome-F 9: Draft genome sequence of Annulohypoxylon stygium, Aspergillus mulundensis, Berkeleyomyces basicola (syn. Thielaviopsis basicola), Ceratocystis smalleyi, two Cercospora beticola strains, Coleophoma cylindrospora, Fusarium fracticaudum, Phialophora cf. hyalina, and Morchella septimelata.</title>
        <authorList>
            <person name="Wingfield B.D."/>
            <person name="Bills G.F."/>
            <person name="Dong Y."/>
            <person name="Huang W."/>
            <person name="Nel W.J."/>
            <person name="Swalarsk-Parry B.S."/>
            <person name="Vaghefi N."/>
            <person name="Wilken P.M."/>
            <person name="An Z."/>
            <person name="de Beer Z.W."/>
            <person name="De Vos L."/>
            <person name="Chen L."/>
            <person name="Duong T.A."/>
            <person name="Gao Y."/>
            <person name="Hammerbacher A."/>
            <person name="Kikkert J.R."/>
            <person name="Li Y."/>
            <person name="Li H."/>
            <person name="Li K."/>
            <person name="Li Q."/>
            <person name="Liu X."/>
            <person name="Ma X."/>
            <person name="Naidoo K."/>
            <person name="Pethybridge S.J."/>
            <person name="Sun J."/>
            <person name="Steenkamp E.T."/>
            <person name="van der Nest M.A."/>
            <person name="van Wyk S."/>
            <person name="Wingfield M.J."/>
            <person name="Xiong C."/>
            <person name="Yue Q."/>
            <person name="Zhang X."/>
        </authorList>
    </citation>
    <scope>NUCLEOTIDE SEQUENCE [LARGE SCALE GENOMIC DNA]</scope>
    <source>
        <strain evidence="3 4">BP5796</strain>
    </source>
</reference>
<keyword evidence="1" id="KW-0472">Membrane</keyword>
<feature type="signal peptide" evidence="2">
    <location>
        <begin position="1"/>
        <end position="23"/>
    </location>
</feature>
<dbReference type="AlphaFoldDB" id="A0A3D8Q7G7"/>
<organism evidence="3 4">
    <name type="scientific">Coleophoma crateriformis</name>
    <dbReference type="NCBI Taxonomy" id="565419"/>
    <lineage>
        <taxon>Eukaryota</taxon>
        <taxon>Fungi</taxon>
        <taxon>Dikarya</taxon>
        <taxon>Ascomycota</taxon>
        <taxon>Pezizomycotina</taxon>
        <taxon>Leotiomycetes</taxon>
        <taxon>Helotiales</taxon>
        <taxon>Dermateaceae</taxon>
        <taxon>Coleophoma</taxon>
    </lineage>
</organism>
<feature type="transmembrane region" description="Helical" evidence="1">
    <location>
        <begin position="172"/>
        <end position="192"/>
    </location>
</feature>
<proteinExistence type="predicted"/>
<dbReference type="OrthoDB" id="3009728at2759"/>
<dbReference type="Proteomes" id="UP000256328">
    <property type="component" value="Unassembled WGS sequence"/>
</dbReference>
<comment type="caution">
    <text evidence="3">The sequence shown here is derived from an EMBL/GenBank/DDBJ whole genome shotgun (WGS) entry which is preliminary data.</text>
</comment>
<feature type="transmembrane region" description="Helical" evidence="1">
    <location>
        <begin position="212"/>
        <end position="231"/>
    </location>
</feature>
<feature type="transmembrane region" description="Helical" evidence="1">
    <location>
        <begin position="293"/>
        <end position="322"/>
    </location>
</feature>